<name>A0A6C0KR15_9ZZZZ</name>
<proteinExistence type="predicted"/>
<dbReference type="EMBL" id="MN740968">
    <property type="protein sequence ID" value="QHU20402.1"/>
    <property type="molecule type" value="Genomic_DNA"/>
</dbReference>
<evidence type="ECO:0000313" key="1">
    <source>
        <dbReference type="EMBL" id="QHU20402.1"/>
    </source>
</evidence>
<dbReference type="AlphaFoldDB" id="A0A6C0KR15"/>
<organism evidence="1">
    <name type="scientific">viral metagenome</name>
    <dbReference type="NCBI Taxonomy" id="1070528"/>
    <lineage>
        <taxon>unclassified sequences</taxon>
        <taxon>metagenomes</taxon>
        <taxon>organismal metagenomes</taxon>
    </lineage>
</organism>
<reference evidence="1" key="1">
    <citation type="journal article" date="2020" name="Nature">
        <title>Giant virus diversity and host interactions through global metagenomics.</title>
        <authorList>
            <person name="Schulz F."/>
            <person name="Roux S."/>
            <person name="Paez-Espino D."/>
            <person name="Jungbluth S."/>
            <person name="Walsh D.A."/>
            <person name="Denef V.J."/>
            <person name="McMahon K.D."/>
            <person name="Konstantinidis K.T."/>
            <person name="Eloe-Fadrosh E.A."/>
            <person name="Kyrpides N.C."/>
            <person name="Woyke T."/>
        </authorList>
    </citation>
    <scope>NUCLEOTIDE SEQUENCE</scope>
    <source>
        <strain evidence="1">GVMAG-S-3300013093-109</strain>
    </source>
</reference>
<protein>
    <submittedName>
        <fullName evidence="1">Uncharacterized protein</fullName>
    </submittedName>
</protein>
<sequence length="248" mass="27373">MTRTPKSHKKGIYSIPELRRSFEHMEQFVNQRIRSRESKEKLCKDLQKEWKAVFMKTLDKKSAMAFVEDRMNHSTRRRTVRKRGGALPIGGAPIDYATRAGLQLAPGSIPDGAGHLPLSNGGSSAFGSYVKYVDGGFFNPEIASTVPGFAQWPSPGKDMGSNVIMKGGNRKSRKIRRHRGGDLSSDFRNAGALLSQAFSRPIPSGAPPSAIQDMQDMWHGKAVGVSPDQIQRQPTYQIGSLFPKPVHL</sequence>
<accession>A0A6C0KR15</accession>